<accession>A0ABS2FS41</accession>
<keyword evidence="2" id="KW-1185">Reference proteome</keyword>
<evidence type="ECO:0008006" key="3">
    <source>
        <dbReference type="Google" id="ProtNLM"/>
    </source>
</evidence>
<sequence>MGYCSCFSLSAKPMTQELYQKIDAELQLYTCYFEQDGIENGVGHWCNQDDTWYSCRADMIQLSRTFPDVYFQLYVEGEDHNDDWRAFFKDGKYQVNYAERVYEPLIPDDFMDGAASEEVQEDEDIIRAERQSACRTALYHCLRVILGREENEFPWDSKLMDAAKTACEDFLTEKGFSVPSLEQLCSGGQVPARTAGNEDVVSTHIDGGR</sequence>
<organism evidence="1 2">
    <name type="scientific">Oscillibacter valericigenes</name>
    <dbReference type="NCBI Taxonomy" id="351091"/>
    <lineage>
        <taxon>Bacteria</taxon>
        <taxon>Bacillati</taxon>
        <taxon>Bacillota</taxon>
        <taxon>Clostridia</taxon>
        <taxon>Eubacteriales</taxon>
        <taxon>Oscillospiraceae</taxon>
        <taxon>Oscillibacter</taxon>
    </lineage>
</organism>
<evidence type="ECO:0000313" key="1">
    <source>
        <dbReference type="EMBL" id="MBM6850095.1"/>
    </source>
</evidence>
<reference evidence="1 2" key="1">
    <citation type="journal article" date="2021" name="Sci. Rep.">
        <title>The distribution of antibiotic resistance genes in chicken gut microbiota commensals.</title>
        <authorList>
            <person name="Juricova H."/>
            <person name="Matiasovicova J."/>
            <person name="Kubasova T."/>
            <person name="Cejkova D."/>
            <person name="Rychlik I."/>
        </authorList>
    </citation>
    <scope>NUCLEOTIDE SEQUENCE [LARGE SCALE GENOMIC DNA]</scope>
    <source>
        <strain evidence="1 2">An411</strain>
    </source>
</reference>
<protein>
    <recommendedName>
        <fullName evidence="3">DUF4303 domain-containing protein</fullName>
    </recommendedName>
</protein>
<evidence type="ECO:0000313" key="2">
    <source>
        <dbReference type="Proteomes" id="UP000719500"/>
    </source>
</evidence>
<dbReference type="EMBL" id="JACSNX010000001">
    <property type="protein sequence ID" value="MBM6850095.1"/>
    <property type="molecule type" value="Genomic_DNA"/>
</dbReference>
<name>A0ABS2FS41_9FIRM</name>
<dbReference type="Proteomes" id="UP000719500">
    <property type="component" value="Unassembled WGS sequence"/>
</dbReference>
<comment type="caution">
    <text evidence="1">The sequence shown here is derived from an EMBL/GenBank/DDBJ whole genome shotgun (WGS) entry which is preliminary data.</text>
</comment>
<dbReference type="RefSeq" id="WP_204801772.1">
    <property type="nucleotide sequence ID" value="NZ_JACSNX010000001.1"/>
</dbReference>
<gene>
    <name evidence="1" type="ORF">H9X91_01415</name>
</gene>
<proteinExistence type="predicted"/>